<keyword evidence="9 13" id="KW-0862">Zinc</keyword>
<keyword evidence="6 13" id="KW-0479">Metal-binding</keyword>
<evidence type="ECO:0000256" key="10">
    <source>
        <dbReference type="ARBA" id="ARBA00023049"/>
    </source>
</evidence>
<dbReference type="MEROPS" id="M36.001"/>
<reference evidence="17" key="1">
    <citation type="submission" date="2014-02" db="EMBL/GenBank/DDBJ databases">
        <title>The Genome Sequence of Trichophyton rubrum (morphotype fischeri) CBS 288.86.</title>
        <authorList>
            <consortium name="The Broad Institute Genomics Platform"/>
            <person name="Cuomo C.A."/>
            <person name="White T.C."/>
            <person name="Graser Y."/>
            <person name="Martinez-Rossi N."/>
            <person name="Heitman J."/>
            <person name="Young S.K."/>
            <person name="Zeng Q."/>
            <person name="Gargeya S."/>
            <person name="Abouelleil A."/>
            <person name="Alvarado L."/>
            <person name="Chapman S.B."/>
            <person name="Gainer-Dewar J."/>
            <person name="Goldberg J."/>
            <person name="Griggs A."/>
            <person name="Gujja S."/>
            <person name="Hansen M."/>
            <person name="Howarth C."/>
            <person name="Imamovic A."/>
            <person name="Larimer J."/>
            <person name="Martinez D."/>
            <person name="Murphy C."/>
            <person name="Pearson M.D."/>
            <person name="Persinoti G."/>
            <person name="Poon T."/>
            <person name="Priest M."/>
            <person name="Roberts A.D."/>
            <person name="Saif S."/>
            <person name="Shea T.D."/>
            <person name="Sykes S.N."/>
            <person name="Wortman J."/>
            <person name="Nusbaum C."/>
            <person name="Birren B."/>
        </authorList>
    </citation>
    <scope>NUCLEOTIDE SEQUENCE [LARGE SCALE GENOMIC DNA]</scope>
    <source>
        <strain evidence="17">CBS 288.86</strain>
    </source>
</reference>
<dbReference type="Gene3D" id="1.10.390.10">
    <property type="entry name" value="Neutral Protease Domain 2"/>
    <property type="match status" value="1"/>
</dbReference>
<dbReference type="EMBL" id="KK207854">
    <property type="protein sequence ID" value="EZF52300.1"/>
    <property type="molecule type" value="Genomic_DNA"/>
</dbReference>
<dbReference type="Pfam" id="PF07504">
    <property type="entry name" value="FTP"/>
    <property type="match status" value="1"/>
</dbReference>
<dbReference type="GO" id="GO:0005576">
    <property type="term" value="C:extracellular region"/>
    <property type="evidence" value="ECO:0007669"/>
    <property type="project" value="UniProtKB-SubCell"/>
</dbReference>
<dbReference type="PANTHER" id="PTHR33478">
    <property type="entry name" value="EXTRACELLULAR METALLOPROTEINASE MEP"/>
    <property type="match status" value="1"/>
</dbReference>
<accession>A0A022W1H8</accession>
<feature type="compositionally biased region" description="Basic and acidic residues" evidence="15">
    <location>
        <begin position="47"/>
        <end position="57"/>
    </location>
</feature>
<keyword evidence="4 14" id="KW-0964">Secreted</keyword>
<dbReference type="PANTHER" id="PTHR33478:SF1">
    <property type="entry name" value="EXTRACELLULAR METALLOPROTEINASE MEP"/>
    <property type="match status" value="1"/>
</dbReference>
<dbReference type="Proteomes" id="UP000023758">
    <property type="component" value="Unassembled WGS sequence"/>
</dbReference>
<keyword evidence="7 14" id="KW-0732">Signal</keyword>
<dbReference type="OrthoDB" id="3227768at2759"/>
<dbReference type="GO" id="GO:0004222">
    <property type="term" value="F:metalloendopeptidase activity"/>
    <property type="evidence" value="ECO:0007669"/>
    <property type="project" value="InterPro"/>
</dbReference>
<comment type="cofactor">
    <cofactor evidence="13">
        <name>Zn(2+)</name>
        <dbReference type="ChEBI" id="CHEBI:29105"/>
    </cofactor>
    <text evidence="13">Binds 1 zinc ion per subunit.</text>
</comment>
<feature type="binding site" evidence="13">
    <location>
        <position position="437"/>
    </location>
    <ligand>
        <name>Zn(2+)</name>
        <dbReference type="ChEBI" id="CHEBI:29105"/>
        <note>catalytic</note>
    </ligand>
</feature>
<dbReference type="CDD" id="cd09596">
    <property type="entry name" value="M36"/>
    <property type="match status" value="1"/>
</dbReference>
<dbReference type="GO" id="GO:0006508">
    <property type="term" value="P:proteolysis"/>
    <property type="evidence" value="ECO:0007669"/>
    <property type="project" value="UniProtKB-KW"/>
</dbReference>
<feature type="region of interest" description="Disordered" evidence="15">
    <location>
        <begin position="47"/>
        <end position="73"/>
    </location>
</feature>
<evidence type="ECO:0000256" key="6">
    <source>
        <dbReference type="ARBA" id="ARBA00022723"/>
    </source>
</evidence>
<organism evidence="17">
    <name type="scientific">Trichophyton rubrum CBS 288.86</name>
    <dbReference type="NCBI Taxonomy" id="1215330"/>
    <lineage>
        <taxon>Eukaryota</taxon>
        <taxon>Fungi</taxon>
        <taxon>Dikarya</taxon>
        <taxon>Ascomycota</taxon>
        <taxon>Pezizomycotina</taxon>
        <taxon>Eurotiomycetes</taxon>
        <taxon>Eurotiomycetidae</taxon>
        <taxon>Onygenales</taxon>
        <taxon>Arthrodermataceae</taxon>
        <taxon>Trichophyton</taxon>
    </lineage>
</organism>
<sequence length="643" mass="70670">MHGLMLAGLLALPLSVLGHPTESHSSGISRRAIDITSYRLPQISKYTKSDAVPKQDGESFTTSSTGNDNSSSGDYVTTATNWLKKTLPKATYRLVKDHYIGDSGIGHVHFRQTAHGIDIDNTDFNVNIGRDGKVFSFGNSFYDGEIPKANPMVKRDFSDPVNALHGAIQILNLPVTAKPENVKAKPVEGKENFKFEGTSGALSDPKAQLVYLQKDGGLVLSWKVETDVGDNWLLTYVDANKNDKVHSVVDYVSAAEYQVYPWGINDPTEGNRTTLHLPWLKTLSTDWHIDGKGWYSTTRGNNAIAQENPTGGPEYENNYRPKSPLFIFKYPYSKAMTPPSSYRDASITQLFYTTNVYHDVLYILGFNEKAGNFQINNWNKGGVGGDYAILNSQDGSGVNNANFATPPDGQPGRMRMYTWNASIPERDGCFEAGIVIHEYTHGVSNRLTGGPENSRCLAALESGGMGEGWSDFFATAIRLKPGDTRATDYTMGEWASNRPNGIRKYRYSTSLTTNPHMYVDADGLTSVHAIGNIWASMLYELLWNLIDKHGKGDVTKIRPVLKNGVPTDGRHLAMKIVLDGMALQPCLPNFVQARDAILDADKNLTQGSNKCEIWKAFAKRGLGVGAVFNLSKRTGSNELPAGC</sequence>
<dbReference type="PRINTS" id="PR00999">
    <property type="entry name" value="FUNGALYSIN"/>
</dbReference>
<keyword evidence="10 14" id="KW-0482">Metalloprotease</keyword>
<feature type="active site" evidence="12">
    <location>
        <position position="438"/>
    </location>
</feature>
<evidence type="ECO:0000256" key="12">
    <source>
        <dbReference type="PIRSR" id="PIRSR601842-1"/>
    </source>
</evidence>
<evidence type="ECO:0000256" key="9">
    <source>
        <dbReference type="ARBA" id="ARBA00022833"/>
    </source>
</evidence>
<dbReference type="InterPro" id="IPR027268">
    <property type="entry name" value="Peptidase_M4/M1_CTD_sf"/>
</dbReference>
<evidence type="ECO:0000256" key="14">
    <source>
        <dbReference type="RuleBase" id="RU364017"/>
    </source>
</evidence>
<feature type="compositionally biased region" description="Low complexity" evidence="15">
    <location>
        <begin position="61"/>
        <end position="73"/>
    </location>
</feature>
<gene>
    <name evidence="17" type="ORF">H103_04555</name>
</gene>
<keyword evidence="5 14" id="KW-0645">Protease</keyword>
<feature type="chain" id="PRO_5009359580" description="Extracellular metalloproteinase" evidence="14">
    <location>
        <begin position="19"/>
        <end position="643"/>
    </location>
</feature>
<evidence type="ECO:0000256" key="3">
    <source>
        <dbReference type="ARBA" id="ARBA00006006"/>
    </source>
</evidence>
<keyword evidence="11 14" id="KW-0865">Zymogen</keyword>
<evidence type="ECO:0000313" key="17">
    <source>
        <dbReference type="EMBL" id="EZF52300.1"/>
    </source>
</evidence>
<dbReference type="SUPFAM" id="SSF55486">
    <property type="entry name" value="Metalloproteases ('zincins'), catalytic domain"/>
    <property type="match status" value="1"/>
</dbReference>
<feature type="binding site" evidence="13">
    <location>
        <position position="441"/>
    </location>
    <ligand>
        <name>Zn(2+)</name>
        <dbReference type="ChEBI" id="CHEBI:29105"/>
        <note>catalytic</note>
    </ligand>
</feature>
<evidence type="ECO:0000256" key="5">
    <source>
        <dbReference type="ARBA" id="ARBA00022670"/>
    </source>
</evidence>
<keyword evidence="8 14" id="KW-0378">Hydrolase</keyword>
<comment type="function">
    <text evidence="1">Secreted metalloproteinase probably acting as a virulence factor.</text>
</comment>
<evidence type="ECO:0000259" key="16">
    <source>
        <dbReference type="Pfam" id="PF07504"/>
    </source>
</evidence>
<dbReference type="HOGENOM" id="CLU_012703_3_0_1"/>
<dbReference type="GO" id="GO:0008270">
    <property type="term" value="F:zinc ion binding"/>
    <property type="evidence" value="ECO:0007669"/>
    <property type="project" value="InterPro"/>
</dbReference>
<evidence type="ECO:0000256" key="8">
    <source>
        <dbReference type="ARBA" id="ARBA00022801"/>
    </source>
</evidence>
<comment type="similarity">
    <text evidence="3 14">Belongs to the peptidase M36 family.</text>
</comment>
<comment type="subcellular location">
    <subcellularLocation>
        <location evidence="2 14">Secreted</location>
    </subcellularLocation>
</comment>
<name>A0A022W1H8_TRIRU</name>
<evidence type="ECO:0000256" key="13">
    <source>
        <dbReference type="PIRSR" id="PIRSR601842-2"/>
    </source>
</evidence>
<proteinExistence type="inferred from homology"/>
<feature type="domain" description="FTP" evidence="16">
    <location>
        <begin position="90"/>
        <end position="141"/>
    </location>
</feature>
<evidence type="ECO:0000256" key="7">
    <source>
        <dbReference type="ARBA" id="ARBA00022729"/>
    </source>
</evidence>
<feature type="signal peptide" evidence="14">
    <location>
        <begin position="1"/>
        <end position="18"/>
    </location>
</feature>
<protein>
    <recommendedName>
        <fullName evidence="14">Extracellular metalloproteinase</fullName>
        <ecNumber evidence="14">3.4.24.-</ecNumber>
    </recommendedName>
    <alternativeName>
        <fullName evidence="14">Fungalysin</fullName>
    </alternativeName>
</protein>
<evidence type="ECO:0000256" key="11">
    <source>
        <dbReference type="ARBA" id="ARBA00023145"/>
    </source>
</evidence>
<evidence type="ECO:0000256" key="15">
    <source>
        <dbReference type="SAM" id="MobiDB-lite"/>
    </source>
</evidence>
<dbReference type="Gene3D" id="3.10.170.10">
    <property type="match status" value="1"/>
</dbReference>
<dbReference type="InterPro" id="IPR011096">
    <property type="entry name" value="FTP_domain"/>
</dbReference>
<evidence type="ECO:0000256" key="4">
    <source>
        <dbReference type="ARBA" id="ARBA00022525"/>
    </source>
</evidence>
<dbReference type="InterPro" id="IPR001842">
    <property type="entry name" value="Peptidase_M36"/>
</dbReference>
<feature type="binding site" evidence="13">
    <location>
        <position position="467"/>
    </location>
    <ligand>
        <name>Zn(2+)</name>
        <dbReference type="ChEBI" id="CHEBI:29105"/>
        <note>catalytic</note>
    </ligand>
</feature>
<dbReference type="InterPro" id="IPR050371">
    <property type="entry name" value="Fungal_virulence_M36"/>
</dbReference>
<evidence type="ECO:0000256" key="1">
    <source>
        <dbReference type="ARBA" id="ARBA00002198"/>
    </source>
</evidence>
<dbReference type="EC" id="3.4.24.-" evidence="14"/>
<evidence type="ECO:0000256" key="2">
    <source>
        <dbReference type="ARBA" id="ARBA00004613"/>
    </source>
</evidence>
<dbReference type="Pfam" id="PF02128">
    <property type="entry name" value="Peptidase_M36"/>
    <property type="match status" value="1"/>
</dbReference>
<dbReference type="AlphaFoldDB" id="A0A022W1H8"/>